<proteinExistence type="predicted"/>
<dbReference type="AlphaFoldDB" id="F4L447"/>
<evidence type="ECO:0008006" key="3">
    <source>
        <dbReference type="Google" id="ProtNLM"/>
    </source>
</evidence>
<gene>
    <name evidence="1" type="ordered locus">Halhy_2880</name>
</gene>
<dbReference type="EMBL" id="CP002691">
    <property type="protein sequence ID" value="AEE50745.1"/>
    <property type="molecule type" value="Genomic_DNA"/>
</dbReference>
<evidence type="ECO:0000313" key="1">
    <source>
        <dbReference type="EMBL" id="AEE50745.1"/>
    </source>
</evidence>
<dbReference type="SUPFAM" id="SSF53756">
    <property type="entry name" value="UDP-Glycosyltransferase/glycogen phosphorylase"/>
    <property type="match status" value="1"/>
</dbReference>
<protein>
    <recommendedName>
        <fullName evidence="3">Glycosyltransferase subfamily 4-like N-terminal domain-containing protein</fullName>
    </recommendedName>
</protein>
<organism evidence="1 2">
    <name type="scientific">Haliscomenobacter hydrossis (strain ATCC 27775 / DSM 1100 / LMG 10767 / O)</name>
    <dbReference type="NCBI Taxonomy" id="760192"/>
    <lineage>
        <taxon>Bacteria</taxon>
        <taxon>Pseudomonadati</taxon>
        <taxon>Bacteroidota</taxon>
        <taxon>Saprospiria</taxon>
        <taxon>Saprospirales</taxon>
        <taxon>Haliscomenobacteraceae</taxon>
        <taxon>Haliscomenobacter</taxon>
    </lineage>
</organism>
<dbReference type="Proteomes" id="UP000008461">
    <property type="component" value="Chromosome"/>
</dbReference>
<dbReference type="HOGENOM" id="CLU_668753_0_0_10"/>
<reference evidence="1 2" key="1">
    <citation type="journal article" date="2011" name="Stand. Genomic Sci.">
        <title>Complete genome sequence of Haliscomenobacter hydrossis type strain (O).</title>
        <authorList>
            <consortium name="US DOE Joint Genome Institute (JGI-PGF)"/>
            <person name="Daligault H."/>
            <person name="Lapidus A."/>
            <person name="Zeytun A."/>
            <person name="Nolan M."/>
            <person name="Lucas S."/>
            <person name="Del Rio T.G."/>
            <person name="Tice H."/>
            <person name="Cheng J.F."/>
            <person name="Tapia R."/>
            <person name="Han C."/>
            <person name="Goodwin L."/>
            <person name="Pitluck S."/>
            <person name="Liolios K."/>
            <person name="Pagani I."/>
            <person name="Ivanova N."/>
            <person name="Huntemann M."/>
            <person name="Mavromatis K."/>
            <person name="Mikhailova N."/>
            <person name="Pati A."/>
            <person name="Chen A."/>
            <person name="Palaniappan K."/>
            <person name="Land M."/>
            <person name="Hauser L."/>
            <person name="Brambilla E.M."/>
            <person name="Rohde M."/>
            <person name="Verbarg S."/>
            <person name="Goker M."/>
            <person name="Bristow J."/>
            <person name="Eisen J.A."/>
            <person name="Markowitz V."/>
            <person name="Hugenholtz P."/>
            <person name="Kyrpides N.C."/>
            <person name="Klenk H.P."/>
            <person name="Woyke T."/>
        </authorList>
    </citation>
    <scope>NUCLEOTIDE SEQUENCE [LARGE SCALE GENOMIC DNA]</scope>
    <source>
        <strain evidence="2">ATCC 27775 / DSM 1100 / LMG 10767 / O</strain>
    </source>
</reference>
<keyword evidence="2" id="KW-1185">Reference proteome</keyword>
<accession>F4L447</accession>
<evidence type="ECO:0000313" key="2">
    <source>
        <dbReference type="Proteomes" id="UP000008461"/>
    </source>
</evidence>
<dbReference type="STRING" id="760192.Halhy_2880"/>
<reference key="2">
    <citation type="submission" date="2011-04" db="EMBL/GenBank/DDBJ databases">
        <title>Complete sequence of chromosome of Haliscomenobacter hydrossis DSM 1100.</title>
        <authorList>
            <consortium name="US DOE Joint Genome Institute (JGI-PGF)"/>
            <person name="Lucas S."/>
            <person name="Han J."/>
            <person name="Lapidus A."/>
            <person name="Bruce D."/>
            <person name="Goodwin L."/>
            <person name="Pitluck S."/>
            <person name="Peters L."/>
            <person name="Kyrpides N."/>
            <person name="Mavromatis K."/>
            <person name="Ivanova N."/>
            <person name="Ovchinnikova G."/>
            <person name="Pagani I."/>
            <person name="Daligault H."/>
            <person name="Detter J.C."/>
            <person name="Han C."/>
            <person name="Land M."/>
            <person name="Hauser L."/>
            <person name="Markowitz V."/>
            <person name="Cheng J.-F."/>
            <person name="Hugenholtz P."/>
            <person name="Woyke T."/>
            <person name="Wu D."/>
            <person name="Verbarg S."/>
            <person name="Frueling A."/>
            <person name="Brambilla E."/>
            <person name="Klenk H.-P."/>
            <person name="Eisen J.A."/>
        </authorList>
    </citation>
    <scope>NUCLEOTIDE SEQUENCE</scope>
    <source>
        <strain>DSM 1100</strain>
    </source>
</reference>
<dbReference type="eggNOG" id="COG0438">
    <property type="taxonomic scope" value="Bacteria"/>
</dbReference>
<sequence length="430" mass="48914">MFSGCNQTYNLKQVLIIYPHWPPSNLAGVHRPRLIANFLPEFDWQPIVLTVHASYYEETPDPDLLLTVRSHVEVIKTQAWPVRKIFGYRLIGDVGLRGFTALYKEALRLVATKKIDFIWIPIPSWYTALLGPLLHQKTGIPYGIDYIDPWVSKLANHEKTFSRAWWVNQLARLLEPLAVKKASLITGVSTPYYQGVLDRNFKHRPIEHVGMPYGFDPEDHRIQLPNLTPPWESEDDVIPYLYAGAFLPQSHYFVQTLFKAIAELKSSNVIDARIRLYFLGTGNYQGKTIAEYADEYGLGTIVKEVNQRFPFLHILNFLGTAQGVIVIGSTERHYTASKTFQSLLSGRPVFAMFHEASTAVEFLEKAQAANYLVKYAETQAPEALQKATQYRLQAFFALDAAWNPDLSVLDDYSAHKSAELLAQKMDTVFG</sequence>
<name>F4L447_HALH1</name>
<dbReference type="KEGG" id="hhy:Halhy_2880"/>